<protein>
    <recommendedName>
        <fullName evidence="3">CI repressor</fullName>
    </recommendedName>
</protein>
<comment type="caution">
    <text evidence="1">The sequence shown here is derived from an EMBL/GenBank/DDBJ whole genome shotgun (WGS) entry which is preliminary data.</text>
</comment>
<sequence length="97" mass="10293">MKRLTSIFDLFGGIRPMARALGESPSKVMAWKRAGHIPAQKQAEVLDKGLALGIALTAEHLIFPRGRPSDVATTLTATPAPVACDRQPKTQTTGAGE</sequence>
<reference evidence="1 2" key="1">
    <citation type="submission" date="2016-05" db="EMBL/GenBank/DDBJ databases">
        <title>Complete genome sequence of Novosphingobium guangzhouense SA925(T).</title>
        <authorList>
            <person name="Sha S."/>
        </authorList>
    </citation>
    <scope>NUCLEOTIDE SEQUENCE [LARGE SCALE GENOMIC DNA]</scope>
    <source>
        <strain evidence="1 2">SA925</strain>
    </source>
</reference>
<dbReference type="InterPro" id="IPR059216">
    <property type="entry name" value="LeuA_carph_isopro_dom"/>
</dbReference>
<dbReference type="NCBIfam" id="NF046037">
    <property type="entry name" value="carphisopro"/>
    <property type="match status" value="1"/>
</dbReference>
<proteinExistence type="predicted"/>
<dbReference type="GO" id="GO:0003677">
    <property type="term" value="F:DNA binding"/>
    <property type="evidence" value="ECO:0007669"/>
    <property type="project" value="InterPro"/>
</dbReference>
<name>A0A2K2FZT1_9SPHN</name>
<evidence type="ECO:0000313" key="1">
    <source>
        <dbReference type="EMBL" id="PNU04296.1"/>
    </source>
</evidence>
<organism evidence="1 2">
    <name type="scientific">Novosphingobium guangzhouense</name>
    <dbReference type="NCBI Taxonomy" id="1850347"/>
    <lineage>
        <taxon>Bacteria</taxon>
        <taxon>Pseudomonadati</taxon>
        <taxon>Pseudomonadota</taxon>
        <taxon>Alphaproteobacteria</taxon>
        <taxon>Sphingomonadales</taxon>
        <taxon>Sphingomonadaceae</taxon>
        <taxon>Novosphingobium</taxon>
    </lineage>
</organism>
<dbReference type="EMBL" id="LYMM01000038">
    <property type="protein sequence ID" value="PNU04296.1"/>
    <property type="molecule type" value="Genomic_DNA"/>
</dbReference>
<evidence type="ECO:0000313" key="2">
    <source>
        <dbReference type="Proteomes" id="UP000236327"/>
    </source>
</evidence>
<accession>A0A2K2FZT1</accession>
<dbReference type="AlphaFoldDB" id="A0A2K2FZT1"/>
<evidence type="ECO:0008006" key="3">
    <source>
        <dbReference type="Google" id="ProtNLM"/>
    </source>
</evidence>
<keyword evidence="2" id="KW-1185">Reference proteome</keyword>
<dbReference type="Proteomes" id="UP000236327">
    <property type="component" value="Unassembled WGS sequence"/>
</dbReference>
<gene>
    <name evidence="1" type="ORF">A8V01_21240</name>
</gene>
<dbReference type="InterPro" id="IPR010982">
    <property type="entry name" value="Lambda_DNA-bd_dom_sf"/>
</dbReference>
<dbReference type="Gene3D" id="1.10.260.40">
    <property type="entry name" value="lambda repressor-like DNA-binding domains"/>
    <property type="match status" value="1"/>
</dbReference>